<dbReference type="Gene3D" id="2.40.160.20">
    <property type="match status" value="1"/>
</dbReference>
<proteinExistence type="predicted"/>
<name>A0AA39D1Q4_9EURO</name>
<keyword evidence="2" id="KW-1185">Reference proteome</keyword>
<comment type="caution">
    <text evidence="1">The sequence shown here is derived from an EMBL/GenBank/DDBJ whole genome shotgun (WGS) entry which is preliminary data.</text>
</comment>
<organism evidence="1 2">
    <name type="scientific">Knufia peltigerae</name>
    <dbReference type="NCBI Taxonomy" id="1002370"/>
    <lineage>
        <taxon>Eukaryota</taxon>
        <taxon>Fungi</taxon>
        <taxon>Dikarya</taxon>
        <taxon>Ascomycota</taxon>
        <taxon>Pezizomycotina</taxon>
        <taxon>Eurotiomycetes</taxon>
        <taxon>Chaetothyriomycetidae</taxon>
        <taxon>Chaetothyriales</taxon>
        <taxon>Trichomeriaceae</taxon>
        <taxon>Knufia</taxon>
    </lineage>
</organism>
<evidence type="ECO:0000313" key="2">
    <source>
        <dbReference type="Proteomes" id="UP001172681"/>
    </source>
</evidence>
<dbReference type="AlphaFoldDB" id="A0AA39D1Q4"/>
<evidence type="ECO:0000313" key="1">
    <source>
        <dbReference type="EMBL" id="KAJ9643693.1"/>
    </source>
</evidence>
<reference evidence="1" key="1">
    <citation type="submission" date="2022-10" db="EMBL/GenBank/DDBJ databases">
        <title>Culturing micro-colonial fungi from biological soil crusts in the Mojave desert and describing Neophaeococcomyces mojavensis, and introducing the new genera and species Taxawa tesnikishii.</title>
        <authorList>
            <person name="Kurbessoian T."/>
            <person name="Stajich J.E."/>
        </authorList>
    </citation>
    <scope>NUCLEOTIDE SEQUENCE</scope>
    <source>
        <strain evidence="1">TK_35</strain>
    </source>
</reference>
<protein>
    <submittedName>
        <fullName evidence="1">Uncharacterized protein</fullName>
    </submittedName>
</protein>
<accession>A0AA39D1Q4</accession>
<dbReference type="EMBL" id="JAPDRN010000007">
    <property type="protein sequence ID" value="KAJ9643693.1"/>
    <property type="molecule type" value="Genomic_DNA"/>
</dbReference>
<sequence>MAPKLEKVLDFRGYIAVGGELLNEIPVKGGAHRMLVQAKGGFIRGVGPAAGFNADLKPFSADYILLDPTTGTAHLNVRIIAATPSGDTLYLHYPGILKMNEAVGKIIAASGDAKATDYGDTEWFTTPVIETSSKEFKWLESSVLVGQGHWHIDEQGTAAEYEVYRLVN</sequence>
<dbReference type="Proteomes" id="UP001172681">
    <property type="component" value="Unassembled WGS sequence"/>
</dbReference>
<dbReference type="Pfam" id="PF11578">
    <property type="entry name" value="DUF3237"/>
    <property type="match status" value="1"/>
</dbReference>
<gene>
    <name evidence="1" type="ORF">H2204_001838</name>
</gene>